<proteinExistence type="predicted"/>
<dbReference type="AlphaFoldDB" id="A0A0K2H3V3"/>
<reference evidence="1 2" key="1">
    <citation type="submission" date="2013-10" db="EMBL/GenBank/DDBJ databases">
        <title>Complete genome sequence of Corynebacterium lactis DSM 45799(T), isolated from raw cow milk.</title>
        <authorList>
            <person name="Ruckert C."/>
            <person name="Albersmeier A."/>
            <person name="Lipski A."/>
            <person name="Kalinowski J."/>
        </authorList>
    </citation>
    <scope>NUCLEOTIDE SEQUENCE [LARGE SCALE GENOMIC DNA]</scope>
    <source>
        <strain evidence="1 2">RW2-5</strain>
    </source>
</reference>
<protein>
    <submittedName>
        <fullName evidence="1">Uncharacterized protein</fullName>
    </submittedName>
</protein>
<keyword evidence="2" id="KW-1185">Reference proteome</keyword>
<sequence length="47" mass="4893">MKMNPVIAVEEHSGDFCGTIVETGSTAPVEDALLQAQAAAWEFGDGV</sequence>
<evidence type="ECO:0000313" key="1">
    <source>
        <dbReference type="EMBL" id="ALA68381.1"/>
    </source>
</evidence>
<dbReference type="KEGG" id="clw:CLAC_01740"/>
<evidence type="ECO:0000313" key="2">
    <source>
        <dbReference type="Proteomes" id="UP000058446"/>
    </source>
</evidence>
<dbReference type="STRING" id="1408189.CLAC_01740"/>
<dbReference type="EMBL" id="CP006841">
    <property type="protein sequence ID" value="ALA68381.1"/>
    <property type="molecule type" value="Genomic_DNA"/>
</dbReference>
<dbReference type="Proteomes" id="UP000058446">
    <property type="component" value="Chromosome"/>
</dbReference>
<gene>
    <name evidence="1" type="ORF">CLAC_01740</name>
</gene>
<organism evidence="1 2">
    <name type="scientific">Corynebacterium lactis RW2-5</name>
    <dbReference type="NCBI Taxonomy" id="1408189"/>
    <lineage>
        <taxon>Bacteria</taxon>
        <taxon>Bacillati</taxon>
        <taxon>Actinomycetota</taxon>
        <taxon>Actinomycetes</taxon>
        <taxon>Mycobacteriales</taxon>
        <taxon>Corynebacteriaceae</taxon>
        <taxon>Corynebacterium</taxon>
    </lineage>
</organism>
<name>A0A0K2H3V3_9CORY</name>
<accession>A0A0K2H3V3</accession>